<dbReference type="Pfam" id="PF12796">
    <property type="entry name" value="Ank_2"/>
    <property type="match status" value="2"/>
</dbReference>
<keyword evidence="1" id="KW-0677">Repeat</keyword>
<accession>A0A9P8Y9V9</accession>
<comment type="caution">
    <text evidence="4">The sequence shown here is derived from an EMBL/GenBank/DDBJ whole genome shotgun (WGS) entry which is preliminary data.</text>
</comment>
<dbReference type="RefSeq" id="XP_046014584.1">
    <property type="nucleotide sequence ID" value="XM_046162171.1"/>
</dbReference>
<evidence type="ECO:0000256" key="3">
    <source>
        <dbReference type="PROSITE-ProRule" id="PRU00023"/>
    </source>
</evidence>
<feature type="repeat" description="ANK" evidence="3">
    <location>
        <begin position="208"/>
        <end position="241"/>
    </location>
</feature>
<dbReference type="PROSITE" id="PS50088">
    <property type="entry name" value="ANK_REPEAT"/>
    <property type="match status" value="1"/>
</dbReference>
<dbReference type="InterPro" id="IPR002110">
    <property type="entry name" value="Ankyrin_rpt"/>
</dbReference>
<dbReference type="OrthoDB" id="426293at2759"/>
<evidence type="ECO:0000313" key="5">
    <source>
        <dbReference type="Proteomes" id="UP000756346"/>
    </source>
</evidence>
<dbReference type="PROSITE" id="PS50297">
    <property type="entry name" value="ANK_REP_REGION"/>
    <property type="match status" value="1"/>
</dbReference>
<protein>
    <submittedName>
        <fullName evidence="4">Ankyrin repeat-containing domain protein</fullName>
    </submittedName>
</protein>
<dbReference type="SMART" id="SM00248">
    <property type="entry name" value="ANK"/>
    <property type="match status" value="6"/>
</dbReference>
<keyword evidence="2 3" id="KW-0040">ANK repeat</keyword>
<dbReference type="Proteomes" id="UP000756346">
    <property type="component" value="Unassembled WGS sequence"/>
</dbReference>
<dbReference type="Gene3D" id="1.25.40.20">
    <property type="entry name" value="Ankyrin repeat-containing domain"/>
    <property type="match status" value="2"/>
</dbReference>
<reference evidence="4" key="1">
    <citation type="journal article" date="2021" name="Nat. Commun.">
        <title>Genetic determinants of endophytism in the Arabidopsis root mycobiome.</title>
        <authorList>
            <person name="Mesny F."/>
            <person name="Miyauchi S."/>
            <person name="Thiergart T."/>
            <person name="Pickel B."/>
            <person name="Atanasova L."/>
            <person name="Karlsson M."/>
            <person name="Huettel B."/>
            <person name="Barry K.W."/>
            <person name="Haridas S."/>
            <person name="Chen C."/>
            <person name="Bauer D."/>
            <person name="Andreopoulos W."/>
            <person name="Pangilinan J."/>
            <person name="LaButti K."/>
            <person name="Riley R."/>
            <person name="Lipzen A."/>
            <person name="Clum A."/>
            <person name="Drula E."/>
            <person name="Henrissat B."/>
            <person name="Kohler A."/>
            <person name="Grigoriev I.V."/>
            <person name="Martin F.M."/>
            <person name="Hacquard S."/>
        </authorList>
    </citation>
    <scope>NUCLEOTIDE SEQUENCE</scope>
    <source>
        <strain evidence="4">MPI-CAGE-CH-0230</strain>
    </source>
</reference>
<evidence type="ECO:0000256" key="2">
    <source>
        <dbReference type="ARBA" id="ARBA00023043"/>
    </source>
</evidence>
<keyword evidence="5" id="KW-1185">Reference proteome</keyword>
<proteinExistence type="predicted"/>
<dbReference type="EMBL" id="JAGTJQ010000003">
    <property type="protein sequence ID" value="KAH7034491.1"/>
    <property type="molecule type" value="Genomic_DNA"/>
</dbReference>
<dbReference type="AlphaFoldDB" id="A0A9P8Y9V9"/>
<dbReference type="InterPro" id="IPR036770">
    <property type="entry name" value="Ankyrin_rpt-contain_sf"/>
</dbReference>
<dbReference type="SUPFAM" id="SSF48403">
    <property type="entry name" value="Ankyrin repeat"/>
    <property type="match status" value="1"/>
</dbReference>
<gene>
    <name evidence="4" type="ORF">B0I36DRAFT_420853</name>
</gene>
<evidence type="ECO:0000256" key="1">
    <source>
        <dbReference type="ARBA" id="ARBA00022737"/>
    </source>
</evidence>
<dbReference type="GeneID" id="70191717"/>
<dbReference type="PANTHER" id="PTHR24126">
    <property type="entry name" value="ANKYRIN REPEAT, PH AND SEC7 DOMAIN CONTAINING PROTEIN SECG-RELATED"/>
    <property type="match status" value="1"/>
</dbReference>
<dbReference type="PANTHER" id="PTHR24126:SF14">
    <property type="entry name" value="ANK_REP_REGION DOMAIN-CONTAINING PROTEIN"/>
    <property type="match status" value="1"/>
</dbReference>
<name>A0A9P8Y9V9_9PEZI</name>
<organism evidence="4 5">
    <name type="scientific">Microdochium trichocladiopsis</name>
    <dbReference type="NCBI Taxonomy" id="1682393"/>
    <lineage>
        <taxon>Eukaryota</taxon>
        <taxon>Fungi</taxon>
        <taxon>Dikarya</taxon>
        <taxon>Ascomycota</taxon>
        <taxon>Pezizomycotina</taxon>
        <taxon>Sordariomycetes</taxon>
        <taxon>Xylariomycetidae</taxon>
        <taxon>Xylariales</taxon>
        <taxon>Microdochiaceae</taxon>
        <taxon>Microdochium</taxon>
    </lineage>
</organism>
<sequence>MALLDLHEEILDTIVAYISVRDRVALLSACRKYCQSFEPTHYWQDAHGEKPCALLWASENGKVHTTMKAVAAIKGAPIPRGIDGRRPLSMAAKAGHESLLLEAERADPNERDDHGQTPLSLSSFMGHEGVVKLLLSANGINPDPTNNYGRSALSLAAEAGRLAVGVDVDSKDDDGQTPFWFAIGKGHEGVVNLLTGTARVDAGVKDNEGDTPLSWAAWKGNQAMVKLLLATEGVNPSSKNKAGQTALSLAAMRGNEALLLATEGVDPDSKDNFGSTPLIFAIKGGHEAVCGHNIPTCGWPALTSKLSNPFLNANHWRKYQ</sequence>
<evidence type="ECO:0000313" key="4">
    <source>
        <dbReference type="EMBL" id="KAH7034491.1"/>
    </source>
</evidence>